<dbReference type="Proteomes" id="UP000218471">
    <property type="component" value="Unassembled WGS sequence"/>
</dbReference>
<dbReference type="Gene3D" id="3.30.460.10">
    <property type="entry name" value="Beta Polymerase, domain 2"/>
    <property type="match status" value="1"/>
</dbReference>
<geneLocation type="plasmid" evidence="1">
    <name>pDO8_1</name>
</geneLocation>
<dbReference type="InterPro" id="IPR043519">
    <property type="entry name" value="NT_sf"/>
</dbReference>
<gene>
    <name evidence="1" type="ORF">CFV95_020720</name>
</gene>
<accession>A0AAV9FQY3</accession>
<dbReference type="AlphaFoldDB" id="A0AAV9FQY3"/>
<proteinExistence type="predicted"/>
<sequence>MRNDFFEKAASEILNARNLSKEIITNEVKSIFGETLLIAGAGSLFAGYGNSESDIDVLVIVNTENKLSQLPIMSYKNEERIDSEFYTLQDIESTISSLKNQSWPPPNSITRVEWELYFRCIQNLSRFASSKVIYISEDSQFKHRALDLLKEFYSDWFRKILCDWWNLEAVRFKLIADYIKSEDILLGCLKLSDSIQYLLSKEVASQGEVFMGRKWLPMKIEKTGNKNLMEIYKQSLDVPVTRKEAEEYYISLEIIYDQLCEINNLDNICIRFEFSQGVENWSISEETLLSKWRLRHLTLKDVPSGLLKNGYSCKLSEEHPSIKKLLVNDMVWAGLYIDKVNS</sequence>
<evidence type="ECO:0000313" key="2">
    <source>
        <dbReference type="Proteomes" id="UP000218471"/>
    </source>
</evidence>
<reference evidence="1" key="1">
    <citation type="submission" date="2023-10" db="EMBL/GenBank/DDBJ databases">
        <title>Genomic and proteomic analysis of Leptospira interrogans strain CUDO8.</title>
        <authorList>
            <person name="Boonciew P."/>
            <person name="Kurilung A."/>
            <person name="Prapasarakul N."/>
        </authorList>
    </citation>
    <scope>NUCLEOTIDE SEQUENCE</scope>
    <source>
        <strain evidence="1">CUDO8</strain>
        <plasmid evidence="1">pDO8_1</plasmid>
    </source>
</reference>
<keyword evidence="1" id="KW-0614">Plasmid</keyword>
<comment type="caution">
    <text evidence="1">The sequence shown here is derived from an EMBL/GenBank/DDBJ whole genome shotgun (WGS) entry which is preliminary data.</text>
</comment>
<dbReference type="EMBL" id="NKYG02000003">
    <property type="protein sequence ID" value="KAK2617145.1"/>
    <property type="molecule type" value="Genomic_DNA"/>
</dbReference>
<name>A0AAV9FQY3_LEPIR</name>
<protein>
    <recommendedName>
        <fullName evidence="3">Nucleotidyltransferase domain protein</fullName>
    </recommendedName>
</protein>
<evidence type="ECO:0000313" key="1">
    <source>
        <dbReference type="EMBL" id="KAK2617145.1"/>
    </source>
</evidence>
<dbReference type="RefSeq" id="WP_001243222.1">
    <property type="nucleotide sequence ID" value="NZ_JQPP01000132.1"/>
</dbReference>
<dbReference type="SUPFAM" id="SSF81301">
    <property type="entry name" value="Nucleotidyltransferase"/>
    <property type="match status" value="1"/>
</dbReference>
<evidence type="ECO:0008006" key="3">
    <source>
        <dbReference type="Google" id="ProtNLM"/>
    </source>
</evidence>
<organism evidence="1 2">
    <name type="scientific">Leptospira interrogans</name>
    <dbReference type="NCBI Taxonomy" id="173"/>
    <lineage>
        <taxon>Bacteria</taxon>
        <taxon>Pseudomonadati</taxon>
        <taxon>Spirochaetota</taxon>
        <taxon>Spirochaetia</taxon>
        <taxon>Leptospirales</taxon>
        <taxon>Leptospiraceae</taxon>
        <taxon>Leptospira</taxon>
    </lineage>
</organism>